<reference evidence="1 2" key="1">
    <citation type="submission" date="2020-11" db="EMBL/GenBank/DDBJ databases">
        <title>Pseudomonas fulva producing VIM-24.</title>
        <authorList>
            <person name="Liu S."/>
        </authorList>
    </citation>
    <scope>NUCLEOTIDE SEQUENCE [LARGE SCALE GENOMIC DNA]</scope>
    <source>
        <strain evidence="1 2">ZDHY414</strain>
    </source>
</reference>
<evidence type="ECO:0000313" key="2">
    <source>
        <dbReference type="Proteomes" id="UP000594430"/>
    </source>
</evidence>
<name>A0A2L1WJW7_9PSED</name>
<accession>A0A2L1WJW7</accession>
<protein>
    <submittedName>
        <fullName evidence="1">Uncharacterized protein</fullName>
    </submittedName>
</protein>
<dbReference type="AlphaFoldDB" id="A0A2L1WJW7"/>
<organism evidence="1 2">
    <name type="scientific">Pseudomonas fulva</name>
    <dbReference type="NCBI Taxonomy" id="47880"/>
    <lineage>
        <taxon>Bacteria</taxon>
        <taxon>Pseudomonadati</taxon>
        <taxon>Pseudomonadota</taxon>
        <taxon>Gammaproteobacteria</taxon>
        <taxon>Pseudomonadales</taxon>
        <taxon>Pseudomonadaceae</taxon>
        <taxon>Pseudomonas</taxon>
    </lineage>
</organism>
<sequence>MQDGANHYQPYQPGMELPEGVFPPMPGYTHQDLIGAATTRARSVLDKGGIEPALVRESLIGLTKQLNQAFEAQNVEYQISTWYQKPYANSADRGKSVADMAEHFGALAVRAATASLRGSPLLEKDRNFLGDYIESAGDGVRDLIAGLENSGID</sequence>
<evidence type="ECO:0000313" key="1">
    <source>
        <dbReference type="EMBL" id="QPH51238.1"/>
    </source>
</evidence>
<proteinExistence type="predicted"/>
<dbReference type="Proteomes" id="UP000594430">
    <property type="component" value="Chromosome"/>
</dbReference>
<dbReference type="EMBL" id="CP064946">
    <property type="protein sequence ID" value="QPH51238.1"/>
    <property type="molecule type" value="Genomic_DNA"/>
</dbReference>
<gene>
    <name evidence="1" type="ORF">IZU98_00265</name>
</gene>